<sequence length="148" mass="15786">MWKLVTMAKNSSLAQDEQTKAVAVTEEVTTPPADGITATNQETEIVPQEGETVDVRTTAPKEEKDDILPAREETVEAATEAVTDAKPPTTTEIEEMVTFTANGAKEEVTTPSKDDVTPKRTAGPIPEAVTDGEPPTTTEMAEKVSVDS</sequence>
<reference evidence="2 3" key="1">
    <citation type="submission" date="2013-12" db="EMBL/GenBank/DDBJ databases">
        <title>Draft genome of the parsitic nematode Ancylostoma duodenale.</title>
        <authorList>
            <person name="Mitreva M."/>
        </authorList>
    </citation>
    <scope>NUCLEOTIDE SEQUENCE [LARGE SCALE GENOMIC DNA]</scope>
    <source>
        <strain evidence="2 3">Zhejiang</strain>
    </source>
</reference>
<dbReference type="EMBL" id="KN726483">
    <property type="protein sequence ID" value="KIH68033.1"/>
    <property type="molecule type" value="Genomic_DNA"/>
</dbReference>
<evidence type="ECO:0000313" key="2">
    <source>
        <dbReference type="EMBL" id="KIH68033.1"/>
    </source>
</evidence>
<evidence type="ECO:0000256" key="1">
    <source>
        <dbReference type="SAM" id="MobiDB-lite"/>
    </source>
</evidence>
<proteinExistence type="predicted"/>
<dbReference type="Proteomes" id="UP000054047">
    <property type="component" value="Unassembled WGS sequence"/>
</dbReference>
<name>A0A0C2DDN0_9BILA</name>
<keyword evidence="3" id="KW-1185">Reference proteome</keyword>
<feature type="region of interest" description="Disordered" evidence="1">
    <location>
        <begin position="99"/>
        <end position="148"/>
    </location>
</feature>
<feature type="compositionally biased region" description="Basic and acidic residues" evidence="1">
    <location>
        <begin position="59"/>
        <end position="69"/>
    </location>
</feature>
<protein>
    <submittedName>
        <fullName evidence="2">Uncharacterized protein</fullName>
    </submittedName>
</protein>
<dbReference type="AlphaFoldDB" id="A0A0C2DDN0"/>
<evidence type="ECO:0000313" key="3">
    <source>
        <dbReference type="Proteomes" id="UP000054047"/>
    </source>
</evidence>
<accession>A0A0C2DDN0</accession>
<feature type="region of interest" description="Disordered" evidence="1">
    <location>
        <begin position="46"/>
        <end position="69"/>
    </location>
</feature>
<gene>
    <name evidence="2" type="ORF">ANCDUO_01635</name>
</gene>
<feature type="compositionally biased region" description="Basic and acidic residues" evidence="1">
    <location>
        <begin position="104"/>
        <end position="118"/>
    </location>
</feature>
<organism evidence="2 3">
    <name type="scientific">Ancylostoma duodenale</name>
    <dbReference type="NCBI Taxonomy" id="51022"/>
    <lineage>
        <taxon>Eukaryota</taxon>
        <taxon>Metazoa</taxon>
        <taxon>Ecdysozoa</taxon>
        <taxon>Nematoda</taxon>
        <taxon>Chromadorea</taxon>
        <taxon>Rhabditida</taxon>
        <taxon>Rhabditina</taxon>
        <taxon>Rhabditomorpha</taxon>
        <taxon>Strongyloidea</taxon>
        <taxon>Ancylostomatidae</taxon>
        <taxon>Ancylostomatinae</taxon>
        <taxon>Ancylostoma</taxon>
    </lineage>
</organism>